<accession>A0A0E3JWV0</accession>
<dbReference type="CDD" id="cd06587">
    <property type="entry name" value="VOC"/>
    <property type="match status" value="1"/>
</dbReference>
<gene>
    <name evidence="2" type="ORF">CSCA_0418</name>
</gene>
<sequence>MSSYLEHMALRVKDLNWHLKFFKEVLEMDVRMTNEKESPNRQVWLYGGLQLIEDLSFNGVEGRCAHLGIMTENQEAVLEKAYARNVKELPQGHNWFQLPDGLCIEVIQVKKDGVQKYLDIDPWL</sequence>
<evidence type="ECO:0000313" key="3">
    <source>
        <dbReference type="Proteomes" id="UP000033115"/>
    </source>
</evidence>
<evidence type="ECO:0000259" key="1">
    <source>
        <dbReference type="PROSITE" id="PS51819"/>
    </source>
</evidence>
<dbReference type="SUPFAM" id="SSF54593">
    <property type="entry name" value="Glyoxalase/Bleomycin resistance protein/Dihydroxybiphenyl dioxygenase"/>
    <property type="match status" value="1"/>
</dbReference>
<dbReference type="PROSITE" id="PS51819">
    <property type="entry name" value="VOC"/>
    <property type="match status" value="1"/>
</dbReference>
<dbReference type="AlphaFoldDB" id="A0A0E3JWV0"/>
<dbReference type="InterPro" id="IPR037523">
    <property type="entry name" value="VOC_core"/>
</dbReference>
<keyword evidence="2" id="KW-0223">Dioxygenase</keyword>
<dbReference type="KEGG" id="csq:CSCA_0418"/>
<reference evidence="2 3" key="1">
    <citation type="journal article" date="2015" name="J. Biotechnol.">
        <title>Complete genome sequence of a malodorant-producing acetogen, Clostridium scatologenes ATCC 25775(T).</title>
        <authorList>
            <person name="Zhu Z."/>
            <person name="Guo T."/>
            <person name="Zheng H."/>
            <person name="Song T."/>
            <person name="Ouyang P."/>
            <person name="Xie J."/>
        </authorList>
    </citation>
    <scope>NUCLEOTIDE SEQUENCE [LARGE SCALE GENOMIC DNA]</scope>
    <source>
        <strain evidence="2 3">ATCC 25775</strain>
    </source>
</reference>
<name>A0A0E3JWV0_CLOSL</name>
<dbReference type="Gene3D" id="3.10.180.10">
    <property type="entry name" value="2,3-Dihydroxybiphenyl 1,2-Dioxygenase, domain 1"/>
    <property type="match status" value="1"/>
</dbReference>
<protein>
    <submittedName>
        <fullName evidence="2">Glyoxalase/bleomycin resistance protein/dioxygenase</fullName>
    </submittedName>
</protein>
<dbReference type="InterPro" id="IPR029068">
    <property type="entry name" value="Glyas_Bleomycin-R_OHBP_Dase"/>
</dbReference>
<organism evidence="2 3">
    <name type="scientific">Clostridium scatologenes</name>
    <dbReference type="NCBI Taxonomy" id="1548"/>
    <lineage>
        <taxon>Bacteria</taxon>
        <taxon>Bacillati</taxon>
        <taxon>Bacillota</taxon>
        <taxon>Clostridia</taxon>
        <taxon>Eubacteriales</taxon>
        <taxon>Clostridiaceae</taxon>
        <taxon>Clostridium</taxon>
    </lineage>
</organism>
<dbReference type="RefSeq" id="WP_029160622.1">
    <property type="nucleotide sequence ID" value="NZ_CP009933.1"/>
</dbReference>
<keyword evidence="2" id="KW-0560">Oxidoreductase</keyword>
<evidence type="ECO:0000313" key="2">
    <source>
        <dbReference type="EMBL" id="AKA67543.1"/>
    </source>
</evidence>
<feature type="domain" description="VOC" evidence="1">
    <location>
        <begin position="4"/>
        <end position="124"/>
    </location>
</feature>
<dbReference type="Proteomes" id="UP000033115">
    <property type="component" value="Chromosome"/>
</dbReference>
<dbReference type="GO" id="GO:0051213">
    <property type="term" value="F:dioxygenase activity"/>
    <property type="evidence" value="ECO:0007669"/>
    <property type="project" value="UniProtKB-KW"/>
</dbReference>
<dbReference type="HOGENOM" id="CLU_163241_0_0_9"/>
<proteinExistence type="predicted"/>
<dbReference type="STRING" id="1548.CSCA_0418"/>
<keyword evidence="3" id="KW-1185">Reference proteome</keyword>
<dbReference type="EMBL" id="CP009933">
    <property type="protein sequence ID" value="AKA67543.1"/>
    <property type="molecule type" value="Genomic_DNA"/>
</dbReference>